<gene>
    <name evidence="2" type="ORF">EYW49_07525</name>
</gene>
<comment type="caution">
    <text evidence="2">The sequence shown here is derived from an EMBL/GenBank/DDBJ whole genome shotgun (WGS) entry which is preliminary data.</text>
</comment>
<feature type="region of interest" description="Disordered" evidence="1">
    <location>
        <begin position="74"/>
        <end position="98"/>
    </location>
</feature>
<feature type="region of interest" description="Disordered" evidence="1">
    <location>
        <begin position="124"/>
        <end position="144"/>
    </location>
</feature>
<dbReference type="AlphaFoldDB" id="A0A4Q9VSH9"/>
<dbReference type="OrthoDB" id="9793302at2"/>
<reference evidence="2 3" key="1">
    <citation type="submission" date="2019-02" db="EMBL/GenBank/DDBJ databases">
        <title>Siculibacillus lacustris gen. nov., sp. nov., a new rosette-forming bacterium isolated from a freshwater crater lake (Lake St. Ana, Romania).</title>
        <authorList>
            <person name="Felfoldi T."/>
            <person name="Marton Z."/>
            <person name="Szabo A."/>
            <person name="Mentes A."/>
            <person name="Boka K."/>
            <person name="Marialigeti K."/>
            <person name="Mathe I."/>
            <person name="Koncz M."/>
            <person name="Schumann P."/>
            <person name="Toth E."/>
        </authorList>
    </citation>
    <scope>NUCLEOTIDE SEQUENCE [LARGE SCALE GENOMIC DNA]</scope>
    <source>
        <strain evidence="2 3">SA-279</strain>
    </source>
</reference>
<evidence type="ECO:0000313" key="3">
    <source>
        <dbReference type="Proteomes" id="UP000292781"/>
    </source>
</evidence>
<organism evidence="2 3">
    <name type="scientific">Siculibacillus lacustris</name>
    <dbReference type="NCBI Taxonomy" id="1549641"/>
    <lineage>
        <taxon>Bacteria</taxon>
        <taxon>Pseudomonadati</taxon>
        <taxon>Pseudomonadota</taxon>
        <taxon>Alphaproteobacteria</taxon>
        <taxon>Hyphomicrobiales</taxon>
        <taxon>Ancalomicrobiaceae</taxon>
        <taxon>Siculibacillus</taxon>
    </lineage>
</organism>
<keyword evidence="3" id="KW-1185">Reference proteome</keyword>
<dbReference type="EMBL" id="SJFN01000009">
    <property type="protein sequence ID" value="TBW38971.1"/>
    <property type="molecule type" value="Genomic_DNA"/>
</dbReference>
<evidence type="ECO:0000313" key="2">
    <source>
        <dbReference type="EMBL" id="TBW38971.1"/>
    </source>
</evidence>
<feature type="compositionally biased region" description="Basic residues" evidence="1">
    <location>
        <begin position="19"/>
        <end position="39"/>
    </location>
</feature>
<accession>A0A4Q9VSH9</accession>
<dbReference type="Proteomes" id="UP000292781">
    <property type="component" value="Unassembled WGS sequence"/>
</dbReference>
<evidence type="ECO:0000256" key="1">
    <source>
        <dbReference type="SAM" id="MobiDB-lite"/>
    </source>
</evidence>
<proteinExistence type="predicted"/>
<name>A0A4Q9VSH9_9HYPH</name>
<sequence length="178" mass="19424">MARPRRGSAPVEDGEALRLHGRGRRPRHTSFPTRHRAKQHSTNPLERRGENRRCTEVVGIFAGQEAIVRWSARSCPSRTTNGPPGAPATRCWKRSSPSATPPPSPACRIWWPGCAAHIGAPVGRPPAAPPHGTRSGSAHHKRHGSCQAHGLSAVTCSPSFQPRTSLVHRRLPWCRGLH</sequence>
<protein>
    <submittedName>
        <fullName evidence="2">Uncharacterized protein</fullName>
    </submittedName>
</protein>
<feature type="region of interest" description="Disordered" evidence="1">
    <location>
        <begin position="1"/>
        <end position="50"/>
    </location>
</feature>